<evidence type="ECO:0000256" key="1">
    <source>
        <dbReference type="PROSITE-ProRule" id="PRU00409"/>
    </source>
</evidence>
<accession>A0ABS3CKF2</accession>
<dbReference type="SUPFAM" id="SSF56059">
    <property type="entry name" value="Glutathione synthetase ATP-binding domain-like"/>
    <property type="match status" value="1"/>
</dbReference>
<dbReference type="RefSeq" id="WP_206588254.1">
    <property type="nucleotide sequence ID" value="NZ_JAFKCU010000006.1"/>
</dbReference>
<evidence type="ECO:0000259" key="2">
    <source>
        <dbReference type="PROSITE" id="PS50975"/>
    </source>
</evidence>
<comment type="caution">
    <text evidence="3">The sequence shown here is derived from an EMBL/GenBank/DDBJ whole genome shotgun (WGS) entry which is preliminary data.</text>
</comment>
<keyword evidence="4" id="KW-1185">Reference proteome</keyword>
<keyword evidence="1" id="KW-0547">Nucleotide-binding</keyword>
<reference evidence="3 4" key="1">
    <citation type="submission" date="2021-03" db="EMBL/GenBank/DDBJ databases">
        <title>novel species isolated from a fishpond in China.</title>
        <authorList>
            <person name="Lu H."/>
            <person name="Cai Z."/>
        </authorList>
    </citation>
    <scope>NUCLEOTIDE SEQUENCE [LARGE SCALE GENOMIC DNA]</scope>
    <source>
        <strain evidence="3 4">YJ13C</strain>
    </source>
</reference>
<keyword evidence="1" id="KW-0067">ATP-binding</keyword>
<sequence>MEIEEVISFANEARNANGDVLILPSSEYLNRFLLLHQSQLEKENIKIGLCSSETYELISDKYAFGQLCEKARIKIPQEYSEVPDKFPFVVKPKKYAQDLTKVNEKPLLITNAEDLNQLAKIEDIENYYFQEFIEGRSIYLLYYIFKDGSYKVYSQENFIQQAEGASMILSKSGEFHKDKIAEKFANLFVESGFFGLVMVELKLNSSGFTMIEANPRLWGPSQLILDAQMDLFHCFAVENQLLAEKLPAEYLPETYYYWSGGIVSDQKNSKEITFHNFSEGEFIREFSKFACKDIYQKEDTINIYLNEIS</sequence>
<proteinExistence type="predicted"/>
<evidence type="ECO:0000313" key="3">
    <source>
        <dbReference type="EMBL" id="MBN7817588.1"/>
    </source>
</evidence>
<dbReference type="Proteomes" id="UP000664480">
    <property type="component" value="Unassembled WGS sequence"/>
</dbReference>
<dbReference type="Gene3D" id="3.30.470.20">
    <property type="entry name" value="ATP-grasp fold, B domain"/>
    <property type="match status" value="1"/>
</dbReference>
<gene>
    <name evidence="3" type="ORF">J0A69_19250</name>
</gene>
<dbReference type="InterPro" id="IPR011761">
    <property type="entry name" value="ATP-grasp"/>
</dbReference>
<dbReference type="PROSITE" id="PS50975">
    <property type="entry name" value="ATP_GRASP"/>
    <property type="match status" value="1"/>
</dbReference>
<dbReference type="Gene3D" id="2.30.36.100">
    <property type="match status" value="1"/>
</dbReference>
<evidence type="ECO:0000313" key="4">
    <source>
        <dbReference type="Proteomes" id="UP000664480"/>
    </source>
</evidence>
<name>A0ABS3CKF2_9BACT</name>
<feature type="domain" description="ATP-grasp" evidence="2">
    <location>
        <begin position="60"/>
        <end position="243"/>
    </location>
</feature>
<protein>
    <submittedName>
        <fullName evidence="3">ATP-grasp domain-containing protein</fullName>
    </submittedName>
</protein>
<organism evidence="3 4">
    <name type="scientific">Algoriphagus pacificus</name>
    <dbReference type="NCBI Taxonomy" id="2811234"/>
    <lineage>
        <taxon>Bacteria</taxon>
        <taxon>Pseudomonadati</taxon>
        <taxon>Bacteroidota</taxon>
        <taxon>Cytophagia</taxon>
        <taxon>Cytophagales</taxon>
        <taxon>Cyclobacteriaceae</taxon>
        <taxon>Algoriphagus</taxon>
    </lineage>
</organism>
<dbReference type="EMBL" id="JAFKCU010000006">
    <property type="protein sequence ID" value="MBN7817588.1"/>
    <property type="molecule type" value="Genomic_DNA"/>
</dbReference>